<evidence type="ECO:0000256" key="5">
    <source>
        <dbReference type="ARBA" id="ARBA00022833"/>
    </source>
</evidence>
<dbReference type="KEGG" id="sli:Slin_4461"/>
<sequence>MMNGKKVKPQRGPEKTQRYTKVFPRVSLWLFVYLCGLTLKAQDFEAAMAKQGLVDIQKVDPAILVELKYSTTDNFVGKDVYGDLTRAFMQPMAAKKLAAASKYLQAHHPNLRLLVYDAARPRSAQWKLWNALPELPENERQKYVADPRKGSIHNYGCAVDLTVATADGKALDMGTKYDFFGELAYPSREKELLQTGKLTQQQIDNRQILRTAMRQGGFSPIEFEWWHFNALSREKAKMAFRIVD</sequence>
<keyword evidence="3 9" id="KW-0479">Metal-binding</keyword>
<dbReference type="GO" id="GO:0008270">
    <property type="term" value="F:zinc ion binding"/>
    <property type="evidence" value="ECO:0007669"/>
    <property type="project" value="UniProtKB-UniRule"/>
</dbReference>
<evidence type="ECO:0000313" key="11">
    <source>
        <dbReference type="EMBL" id="ADB40441.1"/>
    </source>
</evidence>
<feature type="binding site" evidence="9">
    <location>
        <position position="227"/>
    </location>
    <ligand>
        <name>Zn(2+)</name>
        <dbReference type="ChEBI" id="CHEBI:29105"/>
        <note>catalytic</note>
    </ligand>
</feature>
<dbReference type="GO" id="GO:0071555">
    <property type="term" value="P:cell wall organization"/>
    <property type="evidence" value="ECO:0007669"/>
    <property type="project" value="UniProtKB-KW"/>
</dbReference>
<dbReference type="PANTHER" id="PTHR43126">
    <property type="entry name" value="D-ALANYL-D-ALANINE DIPEPTIDASE"/>
    <property type="match status" value="1"/>
</dbReference>
<proteinExistence type="inferred from homology"/>
<evidence type="ECO:0000256" key="4">
    <source>
        <dbReference type="ARBA" id="ARBA00022801"/>
    </source>
</evidence>
<dbReference type="Pfam" id="PF01427">
    <property type="entry name" value="Peptidase_M15"/>
    <property type="match status" value="1"/>
</dbReference>
<dbReference type="eggNOG" id="COG2173">
    <property type="taxonomic scope" value="Bacteria"/>
</dbReference>
<dbReference type="AlphaFoldDB" id="D2QMM8"/>
<dbReference type="InterPro" id="IPR000755">
    <property type="entry name" value="A_A_dipeptidase"/>
</dbReference>
<dbReference type="HAMAP" id="MF_01924">
    <property type="entry name" value="A_A_dipeptidase"/>
    <property type="match status" value="1"/>
</dbReference>
<evidence type="ECO:0000256" key="9">
    <source>
        <dbReference type="HAMAP-Rule" id="MF_01924"/>
    </source>
</evidence>
<comment type="catalytic activity">
    <reaction evidence="1 9 10">
        <text>D-alanyl-D-alanine + H2O = 2 D-alanine</text>
        <dbReference type="Rhea" id="RHEA:20661"/>
        <dbReference type="ChEBI" id="CHEBI:15377"/>
        <dbReference type="ChEBI" id="CHEBI:57416"/>
        <dbReference type="ChEBI" id="CHEBI:57822"/>
        <dbReference type="EC" id="3.4.13.22"/>
    </reaction>
</comment>
<evidence type="ECO:0000313" key="12">
    <source>
        <dbReference type="Proteomes" id="UP000002028"/>
    </source>
</evidence>
<feature type="site" description="Transition state stabilizer" evidence="9">
    <location>
        <position position="120"/>
    </location>
</feature>
<dbReference type="SUPFAM" id="SSF55166">
    <property type="entry name" value="Hedgehog/DD-peptidase"/>
    <property type="match status" value="1"/>
</dbReference>
<dbReference type="HOGENOM" id="CLU_060744_1_0_10"/>
<dbReference type="Proteomes" id="UP000002028">
    <property type="component" value="Chromosome"/>
</dbReference>
<comment type="function">
    <text evidence="9 10">Catalyzes hydrolysis of the D-alanyl-D-alanine dipeptide.</text>
</comment>
<dbReference type="GO" id="GO:0008237">
    <property type="term" value="F:metallopeptidase activity"/>
    <property type="evidence" value="ECO:0007669"/>
    <property type="project" value="UniProtKB-KW"/>
</dbReference>
<comment type="cofactor">
    <cofactor evidence="9">
        <name>Zn(2+)</name>
        <dbReference type="ChEBI" id="CHEBI:29105"/>
    </cofactor>
    <text evidence="9">Binds 1 zinc ion per subunit.</text>
</comment>
<feature type="active site" description="Proton donor/acceptor" evidence="9">
    <location>
        <position position="224"/>
    </location>
</feature>
<accession>D2QMM8</accession>
<evidence type="ECO:0000256" key="3">
    <source>
        <dbReference type="ARBA" id="ARBA00022723"/>
    </source>
</evidence>
<evidence type="ECO:0000256" key="6">
    <source>
        <dbReference type="ARBA" id="ARBA00022997"/>
    </source>
</evidence>
<feature type="binding site" evidence="9">
    <location>
        <position position="160"/>
    </location>
    <ligand>
        <name>Zn(2+)</name>
        <dbReference type="ChEBI" id="CHEBI:29105"/>
        <note>catalytic</note>
    </ligand>
</feature>
<dbReference type="RefSeq" id="WP_012928945.1">
    <property type="nucleotide sequence ID" value="NC_013730.1"/>
</dbReference>
<evidence type="ECO:0000256" key="2">
    <source>
        <dbReference type="ARBA" id="ARBA00022670"/>
    </source>
</evidence>
<dbReference type="EMBL" id="CP001769">
    <property type="protein sequence ID" value="ADB40441.1"/>
    <property type="molecule type" value="Genomic_DNA"/>
</dbReference>
<dbReference type="GO" id="GO:0160237">
    <property type="term" value="F:D-Ala-D-Ala dipeptidase activity"/>
    <property type="evidence" value="ECO:0007669"/>
    <property type="project" value="UniProtKB-EC"/>
</dbReference>
<feature type="binding site" evidence="9">
    <location>
        <position position="153"/>
    </location>
    <ligand>
        <name>Zn(2+)</name>
        <dbReference type="ChEBI" id="CHEBI:29105"/>
        <note>catalytic</note>
    </ligand>
</feature>
<evidence type="ECO:0000256" key="7">
    <source>
        <dbReference type="ARBA" id="ARBA00023049"/>
    </source>
</evidence>
<dbReference type="EC" id="3.4.13.22" evidence="9 10"/>
<evidence type="ECO:0000256" key="8">
    <source>
        <dbReference type="ARBA" id="ARBA00023316"/>
    </source>
</evidence>
<dbReference type="GO" id="GO:0006508">
    <property type="term" value="P:proteolysis"/>
    <property type="evidence" value="ECO:0007669"/>
    <property type="project" value="UniProtKB-KW"/>
</dbReference>
<dbReference type="InterPro" id="IPR009045">
    <property type="entry name" value="Zn_M74/Hedgehog-like"/>
</dbReference>
<evidence type="ECO:0000256" key="1">
    <source>
        <dbReference type="ARBA" id="ARBA00001362"/>
    </source>
</evidence>
<dbReference type="Gene3D" id="3.30.1380.10">
    <property type="match status" value="1"/>
</dbReference>
<keyword evidence="6 9" id="KW-0224">Dipeptidase</keyword>
<name>D2QMM8_SPILD</name>
<keyword evidence="5 9" id="KW-0862">Zinc</keyword>
<evidence type="ECO:0000256" key="10">
    <source>
        <dbReference type="PIRNR" id="PIRNR026671"/>
    </source>
</evidence>
<reference evidence="11 12" key="1">
    <citation type="journal article" date="2010" name="Stand. Genomic Sci.">
        <title>Complete genome sequence of Spirosoma linguale type strain (1).</title>
        <authorList>
            <person name="Lail K."/>
            <person name="Sikorski J."/>
            <person name="Saunders E."/>
            <person name="Lapidus A."/>
            <person name="Glavina Del Rio T."/>
            <person name="Copeland A."/>
            <person name="Tice H."/>
            <person name="Cheng J.-F."/>
            <person name="Lucas S."/>
            <person name="Nolan M."/>
            <person name="Bruce D."/>
            <person name="Goodwin L."/>
            <person name="Pitluck S."/>
            <person name="Ivanova N."/>
            <person name="Mavromatis K."/>
            <person name="Ovchinnikova G."/>
            <person name="Pati A."/>
            <person name="Chen A."/>
            <person name="Palaniappan K."/>
            <person name="Land M."/>
            <person name="Hauser L."/>
            <person name="Chang Y.-J."/>
            <person name="Jeffries C.D."/>
            <person name="Chain P."/>
            <person name="Brettin T."/>
            <person name="Detter J.C."/>
            <person name="Schuetze A."/>
            <person name="Rohde M."/>
            <person name="Tindall B.J."/>
            <person name="Goeker M."/>
            <person name="Bristow J."/>
            <person name="Eisen J.A."/>
            <person name="Markowitz V."/>
            <person name="Hugenholtz P."/>
            <person name="Kyrpides N.C."/>
            <person name="Klenk H.-P."/>
            <person name="Chen F."/>
        </authorList>
    </citation>
    <scope>NUCLEOTIDE SEQUENCE [LARGE SCALE GENOMIC DNA]</scope>
    <source>
        <strain evidence="12">ATCC 33905 / DSM 74 / LMG 10896 / Claus 1</strain>
    </source>
</reference>
<protein>
    <recommendedName>
        <fullName evidence="9 10">D-alanyl-D-alanine dipeptidase</fullName>
        <shortName evidence="9 10">D-Ala-D-Ala dipeptidase</shortName>
        <ecNumber evidence="9 10">3.4.13.22</ecNumber>
    </recommendedName>
</protein>
<keyword evidence="12" id="KW-1185">Reference proteome</keyword>
<dbReference type="PIRSF" id="PIRSF026671">
    <property type="entry name" value="AA_dipeptidase"/>
    <property type="match status" value="1"/>
</dbReference>
<gene>
    <name evidence="11" type="ordered locus">Slin_4461</name>
</gene>
<organism evidence="11 12">
    <name type="scientific">Spirosoma linguale (strain ATCC 33905 / DSM 74 / LMG 10896 / Claus 1)</name>
    <dbReference type="NCBI Taxonomy" id="504472"/>
    <lineage>
        <taxon>Bacteria</taxon>
        <taxon>Pseudomonadati</taxon>
        <taxon>Bacteroidota</taxon>
        <taxon>Cytophagia</taxon>
        <taxon>Cytophagales</taxon>
        <taxon>Cytophagaceae</taxon>
        <taxon>Spirosoma</taxon>
    </lineage>
</organism>
<dbReference type="CDD" id="cd14840">
    <property type="entry name" value="D-Ala-D-Ala_dipeptidase_Aad"/>
    <property type="match status" value="1"/>
</dbReference>
<keyword evidence="7 9" id="KW-0482">Metalloprotease</keyword>
<keyword evidence="2 9" id="KW-0645">Protease</keyword>
<dbReference type="STRING" id="504472.Slin_4461"/>
<keyword evidence="8 10" id="KW-0961">Cell wall biogenesis/degradation</keyword>
<comment type="similarity">
    <text evidence="9 10">Belongs to the peptidase M15D family.</text>
</comment>
<dbReference type="PANTHER" id="PTHR43126:SF2">
    <property type="entry name" value="D-ALANYL-D-ALANINE DIPEPTIDASE"/>
    <property type="match status" value="1"/>
</dbReference>
<keyword evidence="4 9" id="KW-0378">Hydrolase</keyword>